<name>A0A8J5JLG9_HOMAM</name>
<dbReference type="EMBL" id="JAHLQT010036095">
    <property type="protein sequence ID" value="KAG7157919.1"/>
    <property type="molecule type" value="Genomic_DNA"/>
</dbReference>
<feature type="non-terminal residue" evidence="1">
    <location>
        <position position="1"/>
    </location>
</feature>
<accession>A0A8J5JLG9</accession>
<comment type="caution">
    <text evidence="1">The sequence shown here is derived from an EMBL/GenBank/DDBJ whole genome shotgun (WGS) entry which is preliminary data.</text>
</comment>
<reference evidence="1" key="1">
    <citation type="journal article" date="2021" name="Sci. Adv.">
        <title>The American lobster genome reveals insights on longevity, neural, and immune adaptations.</title>
        <authorList>
            <person name="Polinski J.M."/>
            <person name="Zimin A.V."/>
            <person name="Clark K.F."/>
            <person name="Kohn A.B."/>
            <person name="Sadowski N."/>
            <person name="Timp W."/>
            <person name="Ptitsyn A."/>
            <person name="Khanna P."/>
            <person name="Romanova D.Y."/>
            <person name="Williams P."/>
            <person name="Greenwood S.J."/>
            <person name="Moroz L.L."/>
            <person name="Walt D.R."/>
            <person name="Bodnar A.G."/>
        </authorList>
    </citation>
    <scope>NUCLEOTIDE SEQUENCE</scope>
    <source>
        <strain evidence="1">GMGI-L3</strain>
    </source>
</reference>
<sequence>IHHYEKTGPAAGPSTPVLASRHYTSFTLRTFKFVIFQLIGELVRQLSDQPIRTLLTRADSL</sequence>
<proteinExistence type="predicted"/>
<evidence type="ECO:0000313" key="2">
    <source>
        <dbReference type="Proteomes" id="UP000747542"/>
    </source>
</evidence>
<organism evidence="1 2">
    <name type="scientific">Homarus americanus</name>
    <name type="common">American lobster</name>
    <dbReference type="NCBI Taxonomy" id="6706"/>
    <lineage>
        <taxon>Eukaryota</taxon>
        <taxon>Metazoa</taxon>
        <taxon>Ecdysozoa</taxon>
        <taxon>Arthropoda</taxon>
        <taxon>Crustacea</taxon>
        <taxon>Multicrustacea</taxon>
        <taxon>Malacostraca</taxon>
        <taxon>Eumalacostraca</taxon>
        <taxon>Eucarida</taxon>
        <taxon>Decapoda</taxon>
        <taxon>Pleocyemata</taxon>
        <taxon>Astacidea</taxon>
        <taxon>Nephropoidea</taxon>
        <taxon>Nephropidae</taxon>
        <taxon>Homarus</taxon>
    </lineage>
</organism>
<evidence type="ECO:0000313" key="1">
    <source>
        <dbReference type="EMBL" id="KAG7157919.1"/>
    </source>
</evidence>
<keyword evidence="2" id="KW-1185">Reference proteome</keyword>
<dbReference type="Proteomes" id="UP000747542">
    <property type="component" value="Unassembled WGS sequence"/>
</dbReference>
<gene>
    <name evidence="1" type="ORF">Hamer_G019784</name>
</gene>
<dbReference type="AlphaFoldDB" id="A0A8J5JLG9"/>
<protein>
    <submittedName>
        <fullName evidence="1">Uncharacterized protein</fullName>
    </submittedName>
</protein>